<evidence type="ECO:0000256" key="3">
    <source>
        <dbReference type="ARBA" id="ARBA00022679"/>
    </source>
</evidence>
<dbReference type="SUPFAM" id="SSF53756">
    <property type="entry name" value="UDP-Glycosyltransferase/glycogen phosphorylase"/>
    <property type="match status" value="2"/>
</dbReference>
<accession>A0ABU6WB85</accession>
<keyword evidence="2" id="KW-0328">Glycosyltransferase</keyword>
<dbReference type="Pfam" id="PF00201">
    <property type="entry name" value="UDPGT"/>
    <property type="match status" value="2"/>
</dbReference>
<dbReference type="EMBL" id="JASCZI010181337">
    <property type="protein sequence ID" value="MED6182111.1"/>
    <property type="molecule type" value="Genomic_DNA"/>
</dbReference>
<dbReference type="Proteomes" id="UP001341840">
    <property type="component" value="Unassembled WGS sequence"/>
</dbReference>
<proteinExistence type="inferred from homology"/>
<gene>
    <name evidence="4" type="primary">DOGT1_12</name>
    <name evidence="4" type="ORF">PIB30_025663</name>
</gene>
<evidence type="ECO:0000256" key="1">
    <source>
        <dbReference type="ARBA" id="ARBA00009995"/>
    </source>
</evidence>
<protein>
    <submittedName>
        <fullName evidence="4">UDP-glycosyltransferase</fullName>
    </submittedName>
</protein>
<dbReference type="CDD" id="cd03784">
    <property type="entry name" value="GT1_Gtf-like"/>
    <property type="match status" value="2"/>
</dbReference>
<evidence type="ECO:0000313" key="4">
    <source>
        <dbReference type="EMBL" id="MED6182111.1"/>
    </source>
</evidence>
<dbReference type="InterPro" id="IPR002213">
    <property type="entry name" value="UDP_glucos_trans"/>
</dbReference>
<dbReference type="PANTHER" id="PTHR48047:SF19">
    <property type="entry name" value="GLYCOSYLTRANSFERASE"/>
    <property type="match status" value="1"/>
</dbReference>
<organism evidence="4 5">
    <name type="scientific">Stylosanthes scabra</name>
    <dbReference type="NCBI Taxonomy" id="79078"/>
    <lineage>
        <taxon>Eukaryota</taxon>
        <taxon>Viridiplantae</taxon>
        <taxon>Streptophyta</taxon>
        <taxon>Embryophyta</taxon>
        <taxon>Tracheophyta</taxon>
        <taxon>Spermatophyta</taxon>
        <taxon>Magnoliopsida</taxon>
        <taxon>eudicotyledons</taxon>
        <taxon>Gunneridae</taxon>
        <taxon>Pentapetalae</taxon>
        <taxon>rosids</taxon>
        <taxon>fabids</taxon>
        <taxon>Fabales</taxon>
        <taxon>Fabaceae</taxon>
        <taxon>Papilionoideae</taxon>
        <taxon>50 kb inversion clade</taxon>
        <taxon>dalbergioids sensu lato</taxon>
        <taxon>Dalbergieae</taxon>
        <taxon>Pterocarpus clade</taxon>
        <taxon>Stylosanthes</taxon>
    </lineage>
</organism>
<dbReference type="Gene3D" id="3.40.50.2000">
    <property type="entry name" value="Glycogen Phosphorylase B"/>
    <property type="match status" value="4"/>
</dbReference>
<comment type="caution">
    <text evidence="4">The sequence shown here is derived from an EMBL/GenBank/DDBJ whole genome shotgun (WGS) entry which is preliminary data.</text>
</comment>
<comment type="similarity">
    <text evidence="1">Belongs to the UDP-glycosyltransferase family.</text>
</comment>
<evidence type="ECO:0000313" key="5">
    <source>
        <dbReference type="Proteomes" id="UP001341840"/>
    </source>
</evidence>
<keyword evidence="5" id="KW-1185">Reference proteome</keyword>
<reference evidence="4 5" key="1">
    <citation type="journal article" date="2023" name="Plants (Basel)">
        <title>Bridging the Gap: Combining Genomics and Transcriptomics Approaches to Understand Stylosanthes scabra, an Orphan Legume from the Brazilian Caatinga.</title>
        <authorList>
            <person name="Ferreira-Neto J.R.C."/>
            <person name="da Silva M.D."/>
            <person name="Binneck E."/>
            <person name="de Melo N.F."/>
            <person name="da Silva R.H."/>
            <person name="de Melo A.L.T.M."/>
            <person name="Pandolfi V."/>
            <person name="Bustamante F.O."/>
            <person name="Brasileiro-Vidal A.C."/>
            <person name="Benko-Iseppon A.M."/>
        </authorList>
    </citation>
    <scope>NUCLEOTIDE SEQUENCE [LARGE SCALE GENOMIC DNA]</scope>
    <source>
        <tissue evidence="4">Leaves</tissue>
    </source>
</reference>
<evidence type="ECO:0000256" key="2">
    <source>
        <dbReference type="ARBA" id="ARBA00022676"/>
    </source>
</evidence>
<sequence>MVSSTAQLSNKKLHFVFIPLMAPGHILPMVDMAKLLARRNNVKVTIITTPLNAAQFKASLDREVHQNSSQIQIVLIKFPNSESGIPQGCESLDTLPSTDLKVNFFLALSLLKEPIEDLIEQNLLDPFPSCLIYDKNIPCVSEVATKFNVPRIIFDGTNCFNLLCNHNLYNSNKVPEDLSDDDYILVPGLPHRIEMKKSQLPALFNPGTNQHLIDVREKIRENEKGAYGVVVNSFEELESEYVREYERVTGSKVWCLGPVSLTNKDDVDKAQRGNKRFNDDDEIVKKYLNFLDSWPKGSVIYACLGSLNRVSPKQLIEIGLGLEMTKRPFIWVLRGAYRKDEMEKWLSENGFEERVKDRGILIKGWAPQILILSHGSIGAFLTHCGWNSTLEGICSGVPLITFPMFADQFYNEKLVVHVIEIAVRIGVENAVHFGDEDRFGDGVQVTREKVVDAIEKVMGEGEEEEKIRERAKEYGDLAKKAIEEGGSSYNNLSFLVEDIIYNRFSKSHITILPLAMALHFVLVPLFAQGHMIPMIDMAKILAKQKDVMVTLVTTPMNASRFEDTISRARFEHGLQIYLLIIPFPCLQVGLPLACENLDTLPSRNLLRRFYNALDMLQQPLEHYLQTHDLPPSCIISDKCLSWTSITATRFKIPRLVFHGMSCFSLLSSYNIKLHNSHAFVSNDLERFVIPGLPHIHQKIEITRAQLPGAFVALPDLDDYRDKMRQAEMSADGIVMNSFEELEKGCVEEYERVMNKRVWCMGPVSLINKASLDMFERGNKPSIEEKQCLEWLNLMVPRSVIYVCLGSLCRLVTSQLIEIGLGLEASNRPFIWVVKNADEKSSLELEKWLEDEGFERRVKGRGLLIKGWAPQIMILSHPSVGGFLTHCGWNSTIEGVSFGIPLITWPLFAEQFLNEKLIVEILKVGVRIGVEVPVRFGDEKKSGVLVKKSRVVEAIEMCMEGGEEGRKRRDRAMQLGKIARRALDEDGSSGFNISCLIQDIKDHQSSKREA</sequence>
<dbReference type="InterPro" id="IPR035595">
    <property type="entry name" value="UDP_glycos_trans_CS"/>
</dbReference>
<keyword evidence="3" id="KW-0808">Transferase</keyword>
<dbReference type="PROSITE" id="PS00375">
    <property type="entry name" value="UDPGT"/>
    <property type="match status" value="2"/>
</dbReference>
<name>A0ABU6WB85_9FABA</name>
<dbReference type="PANTHER" id="PTHR48047">
    <property type="entry name" value="GLYCOSYLTRANSFERASE"/>
    <property type="match status" value="1"/>
</dbReference>